<evidence type="ECO:0000256" key="6">
    <source>
        <dbReference type="ARBA" id="ARBA00023277"/>
    </source>
</evidence>
<sequence length="510" mass="56463">MFRPGRKTTRLPTTPYPEVIEVTASAPLVDAFDLVIFGGTGDLALRKLLPALFHRFLDGQIPAGSRVVGIAREGLDDDGYRANIRKALLEAGGAKDKVDAFLTQVAYRSLDARKDEGWDAFAALIGEQPDHVRVFYLSTSPELFVDICNRLGEYDLNRGKSRVVLEKPIGRDLASANQINDAVGRIFDESQTYRIDHYLGKETVQNLLALRFGNALFEPLWNAGHIDHVQITVAETLGVGTRGAYYDRAGALRDMVQNHILQLLCMVAMEPPSSLSPDAVRDEKLKVLRSLRPIDESNAAQYTVRGQYRAGAAEGQSVPGYLEELGPGSKSHTETFVALKTEIENWRWAGVPFYLRTGKRLPERVSEIVVVFKSVPHSIFDASAGPLTQNRLVLRLQPDEGVKLWLTIKHPGPGGLRLRHVPLDMSFAEAFGVSQPDAYERLLLDVVRGNPTLFMRRDEVEAAWRWAGPILDAWGASGEAPRPYTAGTWGPSAAVALIERDGRTWNEDSE</sequence>
<feature type="domain" description="Glucose-6-phosphate dehydrogenase NAD-binding" evidence="8">
    <location>
        <begin position="35"/>
        <end position="206"/>
    </location>
</feature>
<dbReference type="PROSITE" id="PS00069">
    <property type="entry name" value="G6P_DEHYDROGENASE"/>
    <property type="match status" value="1"/>
</dbReference>
<feature type="binding site" evidence="7">
    <location>
        <position position="201"/>
    </location>
    <ligand>
        <name>substrate</name>
    </ligand>
</feature>
<dbReference type="Pfam" id="PF02781">
    <property type="entry name" value="G6PD_C"/>
    <property type="match status" value="1"/>
</dbReference>
<feature type="domain" description="Glucose-6-phosphate dehydrogenase C-terminal" evidence="9">
    <location>
        <begin position="208"/>
        <end position="506"/>
    </location>
</feature>
<dbReference type="Gene3D" id="3.40.50.720">
    <property type="entry name" value="NAD(P)-binding Rossmann-like Domain"/>
    <property type="match status" value="1"/>
</dbReference>
<dbReference type="InterPro" id="IPR001282">
    <property type="entry name" value="G6P_DH"/>
</dbReference>
<dbReference type="GO" id="GO:0005829">
    <property type="term" value="C:cytosol"/>
    <property type="evidence" value="ECO:0007669"/>
    <property type="project" value="TreeGrafter"/>
</dbReference>
<reference evidence="11" key="1">
    <citation type="submission" date="2016-10" db="EMBL/GenBank/DDBJ databases">
        <authorList>
            <person name="Varghese N."/>
            <person name="Submissions S."/>
        </authorList>
    </citation>
    <scope>NUCLEOTIDE SEQUENCE [LARGE SCALE GENOMIC DNA]</scope>
    <source>
        <strain evidence="11">UNC178MFTsu3.1</strain>
    </source>
</reference>
<dbReference type="InterPro" id="IPR022674">
    <property type="entry name" value="G6P_DH_NAD-bd"/>
</dbReference>
<feature type="binding site" evidence="7">
    <location>
        <position position="254"/>
    </location>
    <ligand>
        <name>substrate</name>
    </ligand>
</feature>
<keyword evidence="6 7" id="KW-0119">Carbohydrate metabolism</keyword>
<evidence type="ECO:0000313" key="10">
    <source>
        <dbReference type="EMBL" id="SFF44934.1"/>
    </source>
</evidence>
<organism evidence="10 11">
    <name type="scientific">Dyella marensis</name>
    <dbReference type="NCBI Taxonomy" id="500610"/>
    <lineage>
        <taxon>Bacteria</taxon>
        <taxon>Pseudomonadati</taxon>
        <taxon>Pseudomonadota</taxon>
        <taxon>Gammaproteobacteria</taxon>
        <taxon>Lysobacterales</taxon>
        <taxon>Rhodanobacteraceae</taxon>
        <taxon>Dyella</taxon>
    </lineage>
</organism>
<dbReference type="PANTHER" id="PTHR23429">
    <property type="entry name" value="GLUCOSE-6-PHOSPHATE 1-DEHYDROGENASE G6PD"/>
    <property type="match status" value="1"/>
</dbReference>
<dbReference type="InterPro" id="IPR036291">
    <property type="entry name" value="NAD(P)-bd_dom_sf"/>
</dbReference>
<dbReference type="Pfam" id="PF00479">
    <property type="entry name" value="G6PD_N"/>
    <property type="match status" value="1"/>
</dbReference>
<dbReference type="STRING" id="500610.SAMN02799615_03625"/>
<dbReference type="SUPFAM" id="SSF55347">
    <property type="entry name" value="Glyceraldehyde-3-phosphate dehydrogenase-like, C-terminal domain"/>
    <property type="match status" value="1"/>
</dbReference>
<comment type="catalytic activity">
    <reaction evidence="7">
        <text>D-glucose 6-phosphate + NADP(+) = 6-phospho-D-glucono-1,5-lactone + NADPH + H(+)</text>
        <dbReference type="Rhea" id="RHEA:15841"/>
        <dbReference type="ChEBI" id="CHEBI:15378"/>
        <dbReference type="ChEBI" id="CHEBI:57783"/>
        <dbReference type="ChEBI" id="CHEBI:57955"/>
        <dbReference type="ChEBI" id="CHEBI:58349"/>
        <dbReference type="ChEBI" id="CHEBI:61548"/>
        <dbReference type="EC" id="1.1.1.49"/>
    </reaction>
</comment>
<dbReference type="GO" id="GO:0006006">
    <property type="term" value="P:glucose metabolic process"/>
    <property type="evidence" value="ECO:0007669"/>
    <property type="project" value="UniProtKB-KW"/>
</dbReference>
<dbReference type="EMBL" id="FONH01000018">
    <property type="protein sequence ID" value="SFF44934.1"/>
    <property type="molecule type" value="Genomic_DNA"/>
</dbReference>
<evidence type="ECO:0000259" key="9">
    <source>
        <dbReference type="Pfam" id="PF02781"/>
    </source>
</evidence>
<dbReference type="PIRSF" id="PIRSF000110">
    <property type="entry name" value="G6PD"/>
    <property type="match status" value="1"/>
</dbReference>
<dbReference type="UniPathway" id="UPA00115">
    <property type="reaction ID" value="UER00408"/>
</dbReference>
<dbReference type="Proteomes" id="UP000199477">
    <property type="component" value="Unassembled WGS sequence"/>
</dbReference>
<comment type="caution">
    <text evidence="7">Lacks conserved residue(s) required for the propagation of feature annotation.</text>
</comment>
<dbReference type="AlphaFoldDB" id="A0A1I2IRN9"/>
<feature type="binding site" evidence="7">
    <location>
        <position position="72"/>
    </location>
    <ligand>
        <name>NADP(+)</name>
        <dbReference type="ChEBI" id="CHEBI:58349"/>
    </ligand>
</feature>
<feature type="binding site" evidence="7">
    <location>
        <position position="359"/>
    </location>
    <ligand>
        <name>substrate</name>
    </ligand>
</feature>
<feature type="binding site" evidence="7">
    <location>
        <position position="235"/>
    </location>
    <ligand>
        <name>substrate</name>
    </ligand>
</feature>
<proteinExistence type="inferred from homology"/>
<feature type="binding site" evidence="7">
    <location>
        <position position="197"/>
    </location>
    <ligand>
        <name>substrate</name>
    </ligand>
</feature>
<dbReference type="HAMAP" id="MF_00966">
    <property type="entry name" value="G6PD"/>
    <property type="match status" value="1"/>
</dbReference>
<evidence type="ECO:0000256" key="3">
    <source>
        <dbReference type="ARBA" id="ARBA00022526"/>
    </source>
</evidence>
<name>A0A1I2IRN9_9GAMM</name>
<evidence type="ECO:0000256" key="7">
    <source>
        <dbReference type="HAMAP-Rule" id="MF_00966"/>
    </source>
</evidence>
<dbReference type="PANTHER" id="PTHR23429:SF0">
    <property type="entry name" value="GLUCOSE-6-PHOSPHATE 1-DEHYDROGENASE"/>
    <property type="match status" value="1"/>
</dbReference>
<dbReference type="NCBIfam" id="NF009492">
    <property type="entry name" value="PRK12853.1-3"/>
    <property type="match status" value="1"/>
</dbReference>
<accession>A0A1I2IRN9</accession>
<dbReference type="GO" id="GO:0004345">
    <property type="term" value="F:glucose-6-phosphate dehydrogenase activity"/>
    <property type="evidence" value="ECO:0007669"/>
    <property type="project" value="UniProtKB-UniRule"/>
</dbReference>
<comment type="similarity">
    <text evidence="2 7">Belongs to the glucose-6-phosphate dehydrogenase family.</text>
</comment>
<evidence type="ECO:0000313" key="11">
    <source>
        <dbReference type="Proteomes" id="UP000199477"/>
    </source>
</evidence>
<dbReference type="InterPro" id="IPR019796">
    <property type="entry name" value="G6P_DH_AS"/>
</dbReference>
<keyword evidence="4 7" id="KW-0521">NADP</keyword>
<dbReference type="NCBIfam" id="TIGR00871">
    <property type="entry name" value="zwf"/>
    <property type="match status" value="1"/>
</dbReference>
<dbReference type="SUPFAM" id="SSF51735">
    <property type="entry name" value="NAD(P)-binding Rossmann-fold domains"/>
    <property type="match status" value="1"/>
</dbReference>
<keyword evidence="5 7" id="KW-0560">Oxidoreductase</keyword>
<comment type="pathway">
    <text evidence="1 7">Carbohydrate degradation; pentose phosphate pathway; D-ribulose 5-phosphate from D-glucose 6-phosphate (oxidative stage): step 1/3.</text>
</comment>
<evidence type="ECO:0000256" key="2">
    <source>
        <dbReference type="ARBA" id="ARBA00009975"/>
    </source>
</evidence>
<evidence type="ECO:0000259" key="8">
    <source>
        <dbReference type="Pfam" id="PF00479"/>
    </source>
</evidence>
<evidence type="ECO:0000256" key="4">
    <source>
        <dbReference type="ARBA" id="ARBA00022857"/>
    </source>
</evidence>
<dbReference type="PRINTS" id="PR00079">
    <property type="entry name" value="G6PDHDRGNASE"/>
</dbReference>
<protein>
    <recommendedName>
        <fullName evidence="7">Glucose-6-phosphate 1-dehydrogenase</fullName>
        <shortName evidence="7">G6PD</shortName>
        <ecNumber evidence="7">1.1.1.49</ecNumber>
    </recommendedName>
</protein>
<dbReference type="FunFam" id="3.30.360.10:FF:000011">
    <property type="entry name" value="Glucose-6-phosphate 1-dehydrogenase"/>
    <property type="match status" value="1"/>
</dbReference>
<evidence type="ECO:0000256" key="5">
    <source>
        <dbReference type="ARBA" id="ARBA00023002"/>
    </source>
</evidence>
<dbReference type="InterPro" id="IPR022675">
    <property type="entry name" value="G6P_DH_C"/>
</dbReference>
<feature type="active site" description="Proton acceptor" evidence="7">
    <location>
        <position position="259"/>
    </location>
</feature>
<dbReference type="EC" id="1.1.1.49" evidence="7"/>
<evidence type="ECO:0000256" key="1">
    <source>
        <dbReference type="ARBA" id="ARBA00004937"/>
    </source>
</evidence>
<comment type="function">
    <text evidence="7">Catalyzes the oxidation of glucose 6-phosphate to 6-phosphogluconolactone.</text>
</comment>
<keyword evidence="11" id="KW-1185">Reference proteome</keyword>
<feature type="binding site" evidence="7">
    <location>
        <position position="167"/>
    </location>
    <ligand>
        <name>NADP(+)</name>
        <dbReference type="ChEBI" id="CHEBI:58349"/>
    </ligand>
</feature>
<dbReference type="Gene3D" id="3.30.360.10">
    <property type="entry name" value="Dihydrodipicolinate Reductase, domain 2"/>
    <property type="match status" value="1"/>
</dbReference>
<dbReference type="GO" id="GO:0009051">
    <property type="term" value="P:pentose-phosphate shunt, oxidative branch"/>
    <property type="evidence" value="ECO:0007669"/>
    <property type="project" value="TreeGrafter"/>
</dbReference>
<gene>
    <name evidence="7" type="primary">zwf</name>
    <name evidence="10" type="ORF">SAMN02799615_03625</name>
</gene>
<keyword evidence="3 7" id="KW-0313">Glucose metabolism</keyword>
<dbReference type="GO" id="GO:0050661">
    <property type="term" value="F:NADP binding"/>
    <property type="evidence" value="ECO:0007669"/>
    <property type="project" value="UniProtKB-UniRule"/>
</dbReference>